<dbReference type="STRING" id="572479.Hprae_1428"/>
<dbReference type="HOGENOM" id="CLU_068415_0_0_9"/>
<dbReference type="eggNOG" id="COG0715">
    <property type="taxonomic scope" value="Bacteria"/>
</dbReference>
<evidence type="ECO:0000313" key="4">
    <source>
        <dbReference type="Proteomes" id="UP000006866"/>
    </source>
</evidence>
<evidence type="ECO:0000256" key="1">
    <source>
        <dbReference type="SAM" id="SignalP"/>
    </source>
</evidence>
<dbReference type="Proteomes" id="UP000006866">
    <property type="component" value="Chromosome"/>
</dbReference>
<keyword evidence="4" id="KW-1185">Reference proteome</keyword>
<name>E3DND7_HALPG</name>
<accession>E3DND7</accession>
<dbReference type="PANTHER" id="PTHR30024:SF2">
    <property type="entry name" value="ABC TRANSPORTER SUBSTRATE-BINDING PROTEIN"/>
    <property type="match status" value="1"/>
</dbReference>
<dbReference type="PANTHER" id="PTHR30024">
    <property type="entry name" value="ALIPHATIC SULFONATES-BINDING PROTEIN-RELATED"/>
    <property type="match status" value="1"/>
</dbReference>
<dbReference type="PATRIC" id="fig|572479.3.peg.1448"/>
<dbReference type="PROSITE" id="PS51257">
    <property type="entry name" value="PROKAR_LIPOPROTEIN"/>
    <property type="match status" value="1"/>
</dbReference>
<dbReference type="EMBL" id="CP002175">
    <property type="protein sequence ID" value="ADO77556.1"/>
    <property type="molecule type" value="Genomic_DNA"/>
</dbReference>
<dbReference type="SUPFAM" id="SSF53850">
    <property type="entry name" value="Periplasmic binding protein-like II"/>
    <property type="match status" value="1"/>
</dbReference>
<keyword evidence="1" id="KW-0732">Signal</keyword>
<proteinExistence type="predicted"/>
<evidence type="ECO:0000259" key="2">
    <source>
        <dbReference type="Pfam" id="PF09084"/>
    </source>
</evidence>
<feature type="signal peptide" evidence="1">
    <location>
        <begin position="1"/>
        <end position="19"/>
    </location>
</feature>
<evidence type="ECO:0000313" key="3">
    <source>
        <dbReference type="EMBL" id="ADO77556.1"/>
    </source>
</evidence>
<dbReference type="InterPro" id="IPR015168">
    <property type="entry name" value="SsuA/THI5"/>
</dbReference>
<reference evidence="3 4" key="2">
    <citation type="journal article" date="2011" name="Stand. Genomic Sci.">
        <title>Complete genome sequence of the extremely halophilic Halanaerobium praevalens type strain (GSL).</title>
        <authorList>
            <person name="Ivanova N."/>
            <person name="Sikorski J."/>
            <person name="Chertkov O."/>
            <person name="Nolan M."/>
            <person name="Lucas S."/>
            <person name="Hammon N."/>
            <person name="Deshpande S."/>
            <person name="Cheng J.F."/>
            <person name="Tapia R."/>
            <person name="Han C."/>
            <person name="Goodwin L."/>
            <person name="Pitluck S."/>
            <person name="Huntemann M."/>
            <person name="Liolios K."/>
            <person name="Pagani I."/>
            <person name="Mavromatis K."/>
            <person name="Ovchinikova G."/>
            <person name="Pati A."/>
            <person name="Chen A."/>
            <person name="Palaniappan K."/>
            <person name="Land M."/>
            <person name="Hauser L."/>
            <person name="Brambilla E.M."/>
            <person name="Kannan K.P."/>
            <person name="Rohde M."/>
            <person name="Tindall B.J."/>
            <person name="Goker M."/>
            <person name="Detter J.C."/>
            <person name="Woyke T."/>
            <person name="Bristow J."/>
            <person name="Eisen J.A."/>
            <person name="Markowitz V."/>
            <person name="Hugenholtz P."/>
            <person name="Kyrpides N.C."/>
            <person name="Klenk H.P."/>
            <person name="Lapidus A."/>
        </authorList>
    </citation>
    <scope>NUCLEOTIDE SEQUENCE [LARGE SCALE GENOMIC DNA]</scope>
    <source>
        <strain evidence="4">ATCC 33744 / DSM 2228 / GSL</strain>
    </source>
</reference>
<reference evidence="4" key="1">
    <citation type="submission" date="2010-10" db="EMBL/GenBank/DDBJ databases">
        <title>The complete genome of Halanaerobium praevalens DSM 2228.</title>
        <authorList>
            <consortium name="US DOE Joint Genome Institute (JGI-PGF)"/>
            <person name="Lucas S."/>
            <person name="Copeland A."/>
            <person name="Lapidus A."/>
            <person name="Glavina del Rio T."/>
            <person name="Dalin E."/>
            <person name="Tice H."/>
            <person name="Bruce D."/>
            <person name="Goodwin L."/>
            <person name="Pitluck S."/>
            <person name="Kyrpides N."/>
            <person name="Mavromatis K."/>
            <person name="Ivanova N."/>
            <person name="Ovchinnikova G."/>
            <person name="Chertkov O."/>
            <person name="Detter J.C."/>
            <person name="Han C."/>
            <person name="Larimer F."/>
            <person name="Land M."/>
            <person name="Hauser L."/>
            <person name="Markowitz V."/>
            <person name="Cheng J.-F."/>
            <person name="Hugenholtz P."/>
            <person name="Woyke T."/>
            <person name="Wu D."/>
            <person name="Tindall B."/>
            <person name="Pomrenke H.G."/>
            <person name="Brambilla E."/>
            <person name="Klenk H.-P."/>
            <person name="Eisen J.A."/>
        </authorList>
    </citation>
    <scope>NUCLEOTIDE SEQUENCE [LARGE SCALE GENOMIC DNA]</scope>
    <source>
        <strain evidence="4">ATCC 33744 / DSM 2228 / GSL</strain>
    </source>
</reference>
<dbReference type="KEGG" id="hpk:Hprae_1428"/>
<dbReference type="AlphaFoldDB" id="E3DND7"/>
<feature type="domain" description="SsuA/THI5-like" evidence="2">
    <location>
        <begin position="59"/>
        <end position="255"/>
    </location>
</feature>
<organism evidence="3 4">
    <name type="scientific">Halanaerobium praevalens (strain ATCC 33744 / DSM 2228 / GSL)</name>
    <dbReference type="NCBI Taxonomy" id="572479"/>
    <lineage>
        <taxon>Bacteria</taxon>
        <taxon>Bacillati</taxon>
        <taxon>Bacillota</taxon>
        <taxon>Clostridia</taxon>
        <taxon>Halanaerobiales</taxon>
        <taxon>Halanaerobiaceae</taxon>
        <taxon>Halanaerobium</taxon>
    </lineage>
</organism>
<sequence>MKKYISIFLILSCGLFLLAGCSTQSKTKKTITIAEQYGLAYAPVQIIKELNFLEQIDPDLEVEWKQLSNTTAIRESMLAGEVDIAFMAVPPFLIAKDKGMEWKIFSGLSQSPLGLMTNKKDINSLADFKAEDKIALPQPGSIQHILLSMAADRDYAKSDKFDKQLLTMNHPDAMNALLAKRDVKAHFASPPYLFLESKEKGIKKIISGQEAFGGEFTFIVGVSTEKFKEENSLLYNNFLTALSQSFKFIKTEPKKTAAILAANYDLEKSEMKRYLNWPGMKYSAEIKGLEKFMNFMDQEGYLEKSDYQKFDLIFRENLEQKDSGFQLKQENKENEK</sequence>
<dbReference type="OrthoDB" id="9815602at2"/>
<protein>
    <submittedName>
        <fullName evidence="3">ABC transporter substrate-binding protein</fullName>
    </submittedName>
</protein>
<gene>
    <name evidence="3" type="ordered locus">Hprae_1428</name>
</gene>
<dbReference type="RefSeq" id="WP_014553579.1">
    <property type="nucleotide sequence ID" value="NC_017455.1"/>
</dbReference>
<dbReference type="Pfam" id="PF09084">
    <property type="entry name" value="NMT1"/>
    <property type="match status" value="1"/>
</dbReference>
<dbReference type="Gene3D" id="3.40.190.10">
    <property type="entry name" value="Periplasmic binding protein-like II"/>
    <property type="match status" value="2"/>
</dbReference>
<feature type="chain" id="PRO_5038848677" evidence="1">
    <location>
        <begin position="20"/>
        <end position="336"/>
    </location>
</feature>